<feature type="transmembrane region" description="Helical" evidence="1">
    <location>
        <begin position="79"/>
        <end position="101"/>
    </location>
</feature>
<dbReference type="OrthoDB" id="7510658at2"/>
<keyword evidence="3" id="KW-1185">Reference proteome</keyword>
<dbReference type="Proteomes" id="UP000236327">
    <property type="component" value="Unassembled WGS sequence"/>
</dbReference>
<organism evidence="2 3">
    <name type="scientific">Novosphingobium guangzhouense</name>
    <dbReference type="NCBI Taxonomy" id="1850347"/>
    <lineage>
        <taxon>Bacteria</taxon>
        <taxon>Pseudomonadati</taxon>
        <taxon>Pseudomonadota</taxon>
        <taxon>Alphaproteobacteria</taxon>
        <taxon>Sphingomonadales</taxon>
        <taxon>Sphingomonadaceae</taxon>
        <taxon>Novosphingobium</taxon>
    </lineage>
</organism>
<evidence type="ECO:0000313" key="3">
    <source>
        <dbReference type="Proteomes" id="UP000236327"/>
    </source>
</evidence>
<evidence type="ECO:0008006" key="4">
    <source>
        <dbReference type="Google" id="ProtNLM"/>
    </source>
</evidence>
<sequence length="103" mass="10605">MKPRSGTIGRGEIAARLLAAIPGNYLLTSLATACLARLLWQGLGVDPANASVAATLTSFLLFAVLALVAFGVRSAGRLWLWLAGSGLLLGAGLWISLMAGARL</sequence>
<feature type="transmembrane region" description="Helical" evidence="1">
    <location>
        <begin position="52"/>
        <end position="72"/>
    </location>
</feature>
<reference evidence="2 3" key="1">
    <citation type="submission" date="2016-05" db="EMBL/GenBank/DDBJ databases">
        <title>Complete genome sequence of Novosphingobium guangzhouense SA925(T).</title>
        <authorList>
            <person name="Sha S."/>
        </authorList>
    </citation>
    <scope>NUCLEOTIDE SEQUENCE [LARGE SCALE GENOMIC DNA]</scope>
    <source>
        <strain evidence="2 3">SA925</strain>
    </source>
</reference>
<comment type="caution">
    <text evidence="2">The sequence shown here is derived from an EMBL/GenBank/DDBJ whole genome shotgun (WGS) entry which is preliminary data.</text>
</comment>
<keyword evidence="1" id="KW-0472">Membrane</keyword>
<keyword evidence="1" id="KW-0812">Transmembrane</keyword>
<feature type="transmembrane region" description="Helical" evidence="1">
    <location>
        <begin position="21"/>
        <end position="40"/>
    </location>
</feature>
<evidence type="ECO:0000313" key="2">
    <source>
        <dbReference type="EMBL" id="PNU03429.1"/>
    </source>
</evidence>
<dbReference type="EMBL" id="LYMM01000051">
    <property type="protein sequence ID" value="PNU03429.1"/>
    <property type="molecule type" value="Genomic_DNA"/>
</dbReference>
<dbReference type="PROSITE" id="PS51257">
    <property type="entry name" value="PROKAR_LIPOPROTEIN"/>
    <property type="match status" value="1"/>
</dbReference>
<keyword evidence="1" id="KW-1133">Transmembrane helix</keyword>
<gene>
    <name evidence="2" type="ORF">A8V01_06890</name>
</gene>
<protein>
    <recommendedName>
        <fullName evidence="4">Iron transporter</fullName>
    </recommendedName>
</protein>
<evidence type="ECO:0000256" key="1">
    <source>
        <dbReference type="SAM" id="Phobius"/>
    </source>
</evidence>
<name>A0A2K2FXB0_9SPHN</name>
<proteinExistence type="predicted"/>
<dbReference type="RefSeq" id="WP_103097860.1">
    <property type="nucleotide sequence ID" value="NZ_LYMM01000051.1"/>
</dbReference>
<accession>A0A2K2FXB0</accession>
<dbReference type="AlphaFoldDB" id="A0A2K2FXB0"/>